<keyword evidence="2" id="KW-1185">Reference proteome</keyword>
<dbReference type="AlphaFoldDB" id="A0AAV7WBZ3"/>
<organism evidence="1 2">
    <name type="scientific">Pleurodeles waltl</name>
    <name type="common">Iberian ribbed newt</name>
    <dbReference type="NCBI Taxonomy" id="8319"/>
    <lineage>
        <taxon>Eukaryota</taxon>
        <taxon>Metazoa</taxon>
        <taxon>Chordata</taxon>
        <taxon>Craniata</taxon>
        <taxon>Vertebrata</taxon>
        <taxon>Euteleostomi</taxon>
        <taxon>Amphibia</taxon>
        <taxon>Batrachia</taxon>
        <taxon>Caudata</taxon>
        <taxon>Salamandroidea</taxon>
        <taxon>Salamandridae</taxon>
        <taxon>Pleurodelinae</taxon>
        <taxon>Pleurodeles</taxon>
    </lineage>
</organism>
<comment type="caution">
    <text evidence="1">The sequence shown here is derived from an EMBL/GenBank/DDBJ whole genome shotgun (WGS) entry which is preliminary data.</text>
</comment>
<sequence length="124" mass="13861">MSQLLFSEAVSTLRCPGDLEAEDMVQTLPSLFSPVMDTLLCELFDIKVSMGSIGQAVMKMAVDMQSIRIDIASYYQLLENTEMCLTGWSKEAAVLQRNVIDLEERSRGDNVCIFDLPEKMEGLT</sequence>
<reference evidence="1" key="1">
    <citation type="journal article" date="2022" name="bioRxiv">
        <title>Sequencing and chromosome-scale assembly of the giantPleurodeles waltlgenome.</title>
        <authorList>
            <person name="Brown T."/>
            <person name="Elewa A."/>
            <person name="Iarovenko S."/>
            <person name="Subramanian E."/>
            <person name="Araus A.J."/>
            <person name="Petzold A."/>
            <person name="Susuki M."/>
            <person name="Suzuki K.-i.T."/>
            <person name="Hayashi T."/>
            <person name="Toyoda A."/>
            <person name="Oliveira C."/>
            <person name="Osipova E."/>
            <person name="Leigh N.D."/>
            <person name="Simon A."/>
            <person name="Yun M.H."/>
        </authorList>
    </citation>
    <scope>NUCLEOTIDE SEQUENCE</scope>
    <source>
        <strain evidence="1">20211129_DDA</strain>
        <tissue evidence="1">Liver</tissue>
    </source>
</reference>
<name>A0AAV7WBZ3_PLEWA</name>
<accession>A0AAV7WBZ3</accession>
<dbReference type="EMBL" id="JANPWB010000002">
    <property type="protein sequence ID" value="KAJ1211507.1"/>
    <property type="molecule type" value="Genomic_DNA"/>
</dbReference>
<evidence type="ECO:0000313" key="1">
    <source>
        <dbReference type="EMBL" id="KAJ1211507.1"/>
    </source>
</evidence>
<dbReference type="Proteomes" id="UP001066276">
    <property type="component" value="Chromosome 1_2"/>
</dbReference>
<protein>
    <submittedName>
        <fullName evidence="1">Uncharacterized protein</fullName>
    </submittedName>
</protein>
<proteinExistence type="predicted"/>
<gene>
    <name evidence="1" type="ORF">NDU88_006866</name>
</gene>
<evidence type="ECO:0000313" key="2">
    <source>
        <dbReference type="Proteomes" id="UP001066276"/>
    </source>
</evidence>